<keyword evidence="4" id="KW-1185">Reference proteome</keyword>
<keyword evidence="1" id="KW-0812">Transmembrane</keyword>
<feature type="domain" description="DUF6533" evidence="2">
    <location>
        <begin position="6"/>
        <end position="50"/>
    </location>
</feature>
<gene>
    <name evidence="3" type="ORF">BDN71DRAFT_1504107</name>
</gene>
<dbReference type="Pfam" id="PF20151">
    <property type="entry name" value="DUF6533"/>
    <property type="match status" value="1"/>
</dbReference>
<organism evidence="3 4">
    <name type="scientific">Pleurotus eryngii</name>
    <name type="common">Boletus of the steppes</name>
    <dbReference type="NCBI Taxonomy" id="5323"/>
    <lineage>
        <taxon>Eukaryota</taxon>
        <taxon>Fungi</taxon>
        <taxon>Dikarya</taxon>
        <taxon>Basidiomycota</taxon>
        <taxon>Agaricomycotina</taxon>
        <taxon>Agaricomycetes</taxon>
        <taxon>Agaricomycetidae</taxon>
        <taxon>Agaricales</taxon>
        <taxon>Pleurotineae</taxon>
        <taxon>Pleurotaceae</taxon>
        <taxon>Pleurotus</taxon>
    </lineage>
</organism>
<proteinExistence type="predicted"/>
<dbReference type="Proteomes" id="UP000807025">
    <property type="component" value="Unassembled WGS sequence"/>
</dbReference>
<comment type="caution">
    <text evidence="3">The sequence shown here is derived from an EMBL/GenBank/DDBJ whole genome shotgun (WGS) entry which is preliminary data.</text>
</comment>
<evidence type="ECO:0000256" key="1">
    <source>
        <dbReference type="SAM" id="Phobius"/>
    </source>
</evidence>
<dbReference type="EMBL" id="MU154538">
    <property type="protein sequence ID" value="KAF9498304.1"/>
    <property type="molecule type" value="Genomic_DNA"/>
</dbReference>
<reference evidence="3" key="1">
    <citation type="submission" date="2020-11" db="EMBL/GenBank/DDBJ databases">
        <authorList>
            <consortium name="DOE Joint Genome Institute"/>
            <person name="Ahrendt S."/>
            <person name="Riley R."/>
            <person name="Andreopoulos W."/>
            <person name="Labutti K."/>
            <person name="Pangilinan J."/>
            <person name="Ruiz-Duenas F.J."/>
            <person name="Barrasa J.M."/>
            <person name="Sanchez-Garcia M."/>
            <person name="Camarero S."/>
            <person name="Miyauchi S."/>
            <person name="Serrano A."/>
            <person name="Linde D."/>
            <person name="Babiker R."/>
            <person name="Drula E."/>
            <person name="Ayuso-Fernandez I."/>
            <person name="Pacheco R."/>
            <person name="Padilla G."/>
            <person name="Ferreira P."/>
            <person name="Barriuso J."/>
            <person name="Kellner H."/>
            <person name="Castanera R."/>
            <person name="Alfaro M."/>
            <person name="Ramirez L."/>
            <person name="Pisabarro A.G."/>
            <person name="Kuo A."/>
            <person name="Tritt A."/>
            <person name="Lipzen A."/>
            <person name="He G."/>
            <person name="Yan M."/>
            <person name="Ng V."/>
            <person name="Cullen D."/>
            <person name="Martin F."/>
            <person name="Rosso M.-N."/>
            <person name="Henrissat B."/>
            <person name="Hibbett D."/>
            <person name="Martinez A.T."/>
            <person name="Grigoriev I.V."/>
        </authorList>
    </citation>
    <scope>NUCLEOTIDE SEQUENCE</scope>
    <source>
        <strain evidence="3">ATCC 90797</strain>
    </source>
</reference>
<accession>A0A9P6A2A8</accession>
<feature type="transmembrane region" description="Helical" evidence="1">
    <location>
        <begin position="71"/>
        <end position="96"/>
    </location>
</feature>
<dbReference type="OrthoDB" id="3349377at2759"/>
<protein>
    <recommendedName>
        <fullName evidence="2">DUF6533 domain-containing protein</fullName>
    </recommendedName>
</protein>
<keyword evidence="1" id="KW-1133">Transmembrane helix</keyword>
<sequence length="177" mass="19971">MTVVSSQVCSAAFLVYDYFLTLPDEVQYVWRTHWCLRKVLYLASKYLILVVFLVGLHWVTSRNVSEAECQIFNTILHYSYLLAVIAAENMTLQVWALWHQRPWATIMLGCLCVVGIVLGFKDISTGYRNDVWASLSYPGCATAGDDRTALATSYITVLTHEIVVFVLMAVDGVHVPE</sequence>
<dbReference type="InterPro" id="IPR045340">
    <property type="entry name" value="DUF6533"/>
</dbReference>
<dbReference type="AlphaFoldDB" id="A0A9P6A2A8"/>
<evidence type="ECO:0000313" key="4">
    <source>
        <dbReference type="Proteomes" id="UP000807025"/>
    </source>
</evidence>
<name>A0A9P6A2A8_PLEER</name>
<feature type="transmembrane region" description="Helical" evidence="1">
    <location>
        <begin position="102"/>
        <end position="120"/>
    </location>
</feature>
<evidence type="ECO:0000259" key="2">
    <source>
        <dbReference type="Pfam" id="PF20151"/>
    </source>
</evidence>
<feature type="transmembrane region" description="Helical" evidence="1">
    <location>
        <begin position="39"/>
        <end position="59"/>
    </location>
</feature>
<evidence type="ECO:0000313" key="3">
    <source>
        <dbReference type="EMBL" id="KAF9498304.1"/>
    </source>
</evidence>
<keyword evidence="1" id="KW-0472">Membrane</keyword>